<organism evidence="2 3">
    <name type="scientific">Leptomonas pyrrhocoris</name>
    <name type="common">Firebug parasite</name>
    <dbReference type="NCBI Taxonomy" id="157538"/>
    <lineage>
        <taxon>Eukaryota</taxon>
        <taxon>Discoba</taxon>
        <taxon>Euglenozoa</taxon>
        <taxon>Kinetoplastea</taxon>
        <taxon>Metakinetoplastina</taxon>
        <taxon>Trypanosomatida</taxon>
        <taxon>Trypanosomatidae</taxon>
        <taxon>Leishmaniinae</taxon>
        <taxon>Leptomonas</taxon>
    </lineage>
</organism>
<sequence>MKSHGCTDDSESYASPLIALVVKHASPFNEELNCADAEHHTTRRTHRVEHSHTGPKKGKIIRVHPVRGDASSSLSSSPNDNGSIAGIIRSGTAAVAVPIPAYLRSSSNRDGGSPALSLVTEDALGGVLDRQQPFASNAMTSNSGGGDGRFGGATWKAASPASPPPSESYQTVSFSPAPLQPSTMGYARDGYPPVISSLPRASSQGRLPEVQPTLRGIATEAHPAVPCNTHRVQMKPTGPPVNVTVMGAGSSSNDNSSSGVNGRSGSAMASAAHGLPHQVSGRIGGNVAGVPMNGGVAGLQNARYHQPSYPYMMSGGMNGVAGSGGGGGVCSSHPPAMHMMGGPPSYCLRAGCGYPSMLPATSSFRPGAMMGNPPTDGPGAMNYSDRSNTTNANTNSCSNSRIDGGGYCGGLPFMPPANVFYPDTTSQGQNGSYRQGGGVYGSMRGALTLNHHCMAPMVGQPSFLQTYNLSPPPIALGGPNSGLTPQSNANISNNHRTQPSYESQHQSQNQRVPYGGDGNSFTRNDTNDSLSLPEIRPASRKLTQESSQKRSEQQQQQQQRRTSSRFASPRSTTSQKPLFTSEERVQHDRRLSSQRGSAVNSSLPRLLSHRSGRTFDSQRRSSAESASCSCTSSAGAASSFHPSIFKRLAVHCTCIGREAANGLTKGHYGEKRASRPRLGQYACLRYSSVSSIALTNDSSAPSSSFFERRDSANEGERLFTRSDDSSNTSSSEGISRRPSPSSMYSSSMRNSYGGDSSSRSIAQRRRIYVKSLDANVIKRTLQARQT</sequence>
<feature type="compositionally biased region" description="Low complexity" evidence="1">
    <location>
        <begin position="725"/>
        <end position="760"/>
    </location>
</feature>
<feature type="compositionally biased region" description="Polar residues" evidence="1">
    <location>
        <begin position="481"/>
        <end position="511"/>
    </location>
</feature>
<accession>A0A0N0VES3</accession>
<protein>
    <submittedName>
        <fullName evidence="2">Uncharacterized protein</fullName>
    </submittedName>
</protein>
<feature type="compositionally biased region" description="Basic and acidic residues" evidence="1">
    <location>
        <begin position="706"/>
        <end position="724"/>
    </location>
</feature>
<evidence type="ECO:0000313" key="3">
    <source>
        <dbReference type="Proteomes" id="UP000037923"/>
    </source>
</evidence>
<dbReference type="OMA" id="MNTHDAN"/>
<feature type="compositionally biased region" description="Low complexity" evidence="1">
    <location>
        <begin position="553"/>
        <end position="565"/>
    </location>
</feature>
<feature type="compositionally biased region" description="Polar residues" evidence="1">
    <location>
        <begin position="695"/>
        <end position="705"/>
    </location>
</feature>
<dbReference type="Proteomes" id="UP000037923">
    <property type="component" value="Unassembled WGS sequence"/>
</dbReference>
<dbReference type="AlphaFoldDB" id="A0A0N0VES3"/>
<feature type="region of interest" description="Disordered" evidence="1">
    <location>
        <begin position="154"/>
        <end position="207"/>
    </location>
</feature>
<feature type="region of interest" description="Disordered" evidence="1">
    <location>
        <begin position="247"/>
        <end position="277"/>
    </location>
</feature>
<reference evidence="2 3" key="1">
    <citation type="submission" date="2015-07" db="EMBL/GenBank/DDBJ databases">
        <title>High-quality genome of monoxenous trypanosomatid Leptomonas pyrrhocoris.</title>
        <authorList>
            <person name="Flegontov P."/>
            <person name="Butenko A."/>
            <person name="Firsov S."/>
            <person name="Vlcek C."/>
            <person name="Logacheva M.D."/>
            <person name="Field M."/>
            <person name="Filatov D."/>
            <person name="Flegontova O."/>
            <person name="Gerasimov E."/>
            <person name="Jackson A.P."/>
            <person name="Kelly S."/>
            <person name="Opperdoes F."/>
            <person name="O'Reilly A."/>
            <person name="Votypka J."/>
            <person name="Yurchenko V."/>
            <person name="Lukes J."/>
        </authorList>
    </citation>
    <scope>NUCLEOTIDE SEQUENCE [LARGE SCALE GENOMIC DNA]</scope>
    <source>
        <strain evidence="2">H10</strain>
    </source>
</reference>
<keyword evidence="3" id="KW-1185">Reference proteome</keyword>
<feature type="region of interest" description="Disordered" evidence="1">
    <location>
        <begin position="695"/>
        <end position="760"/>
    </location>
</feature>
<feature type="region of interest" description="Disordered" evidence="1">
    <location>
        <begin position="475"/>
        <end position="621"/>
    </location>
</feature>
<dbReference type="EMBL" id="LGTL01000012">
    <property type="protein sequence ID" value="KPA78732.1"/>
    <property type="molecule type" value="Genomic_DNA"/>
</dbReference>
<evidence type="ECO:0000313" key="2">
    <source>
        <dbReference type="EMBL" id="KPA78732.1"/>
    </source>
</evidence>
<name>A0A0N0VES3_LEPPY</name>
<feature type="compositionally biased region" description="Polar residues" evidence="1">
    <location>
        <begin position="519"/>
        <end position="530"/>
    </location>
</feature>
<feature type="compositionally biased region" description="Low complexity" evidence="1">
    <location>
        <begin position="247"/>
        <end position="266"/>
    </location>
</feature>
<proteinExistence type="predicted"/>
<feature type="compositionally biased region" description="Polar residues" evidence="1">
    <location>
        <begin position="593"/>
        <end position="603"/>
    </location>
</feature>
<comment type="caution">
    <text evidence="2">The sequence shown here is derived from an EMBL/GenBank/DDBJ whole genome shotgun (WGS) entry which is preliminary data.</text>
</comment>
<feature type="compositionally biased region" description="Polar residues" evidence="1">
    <location>
        <begin position="569"/>
        <end position="578"/>
    </location>
</feature>
<evidence type="ECO:0000256" key="1">
    <source>
        <dbReference type="SAM" id="MobiDB-lite"/>
    </source>
</evidence>
<dbReference type="VEuPathDB" id="TriTrypDB:LpyrH10_12_0340"/>
<dbReference type="GeneID" id="26906146"/>
<dbReference type="RefSeq" id="XP_015657171.1">
    <property type="nucleotide sequence ID" value="XM_015804037.1"/>
</dbReference>
<gene>
    <name evidence="2" type="ORF">ABB37_05856</name>
</gene>
<feature type="compositionally biased region" description="Basic and acidic residues" evidence="1">
    <location>
        <begin position="581"/>
        <end position="591"/>
    </location>
</feature>